<comment type="caution">
    <text evidence="1">The sequence shown here is derived from an EMBL/GenBank/DDBJ whole genome shotgun (WGS) entry which is preliminary data.</text>
</comment>
<organism evidence="1 2">
    <name type="scientific">Amycolatopsis melonis</name>
    <dbReference type="NCBI Taxonomy" id="3156488"/>
    <lineage>
        <taxon>Bacteria</taxon>
        <taxon>Bacillati</taxon>
        <taxon>Actinomycetota</taxon>
        <taxon>Actinomycetes</taxon>
        <taxon>Pseudonocardiales</taxon>
        <taxon>Pseudonocardiaceae</taxon>
        <taxon>Amycolatopsis</taxon>
    </lineage>
</organism>
<protein>
    <submittedName>
        <fullName evidence="1">Uncharacterized protein</fullName>
    </submittedName>
</protein>
<dbReference type="RefSeq" id="WP_348951805.1">
    <property type="nucleotide sequence ID" value="NZ_JBDZYD010000005.1"/>
</dbReference>
<dbReference type="EMBL" id="JBDZYD010000005">
    <property type="protein sequence ID" value="MEQ0560745.1"/>
    <property type="molecule type" value="Genomic_DNA"/>
</dbReference>
<evidence type="ECO:0000313" key="1">
    <source>
        <dbReference type="EMBL" id="MEQ0560745.1"/>
    </source>
</evidence>
<keyword evidence="2" id="KW-1185">Reference proteome</keyword>
<name>A0ABV0LEL3_9PSEU</name>
<reference evidence="1 2" key="1">
    <citation type="submission" date="2024-05" db="EMBL/GenBank/DDBJ databases">
        <authorList>
            <person name="Zhao H."/>
            <person name="Xu Y."/>
            <person name="Lin S."/>
            <person name="Spain J.C."/>
            <person name="Zhou N.-Y."/>
        </authorList>
    </citation>
    <scope>NUCLEOTIDE SEQUENCE [LARGE SCALE GENOMIC DNA]</scope>
    <source>
        <strain evidence="1 2">NEAU-NG30</strain>
    </source>
</reference>
<evidence type="ECO:0000313" key="2">
    <source>
        <dbReference type="Proteomes" id="UP001440984"/>
    </source>
</evidence>
<sequence length="74" mass="8222">MSTQLAGQCSRGEYRLTPFAGVLIEPLPPAARRGREKQVISQEDFDTLRRLMPDLDPELIRGIMGVEVLAPDAE</sequence>
<dbReference type="Proteomes" id="UP001440984">
    <property type="component" value="Unassembled WGS sequence"/>
</dbReference>
<accession>A0ABV0LEL3</accession>
<proteinExistence type="predicted"/>
<gene>
    <name evidence="1" type="ORF">ABJI51_16790</name>
</gene>